<proteinExistence type="predicted"/>
<dbReference type="EMBL" id="BK002673">
    <property type="protein sequence ID" value="DAA04179.1"/>
    <property type="molecule type" value="Genomic_DNA"/>
</dbReference>
<dbReference type="AlphaFoldDB" id="Q6IJP3"/>
<gene>
    <name evidence="1" type="ORF">HDC14495</name>
</gene>
<protein>
    <submittedName>
        <fullName evidence="1">HDC14495</fullName>
    </submittedName>
</protein>
<accession>Q6IJP3</accession>
<sequence>MRGYVAGMQGVIPSPGEECKVFWEFRVHKVSIILNSSTIKARRCDCKWQMQAENGNATQFHQRQINGWHSQLRHQPGATAHILHVNSVGERGRGFSPKKYLPDCIRKSGIFAVVRVWNKVHSTTPIHLHLYREFNSLRITFYAHKVWPSQKQLDIR</sequence>
<reference evidence="1" key="1">
    <citation type="journal article" date="2003" name="Genome Biol.">
        <title>An integrated gene annotation and transcriptional profiling approach towards the full gene content of the Drosophila genome.</title>
        <authorList>
            <person name="Hild M."/>
            <person name="Beckmann B."/>
            <person name="Haas S.A."/>
            <person name="Koch B."/>
            <person name="Solovyev V."/>
            <person name="Busold C."/>
            <person name="Fellenberg K."/>
            <person name="Boutros M."/>
            <person name="Vingron M."/>
            <person name="Sauer F."/>
            <person name="Hoheisel J.D."/>
            <person name="Paro R."/>
        </authorList>
    </citation>
    <scope>NUCLEOTIDE SEQUENCE</scope>
</reference>
<name>Q6IJP3_DROME</name>
<evidence type="ECO:0000313" key="1">
    <source>
        <dbReference type="EMBL" id="DAA04179.1"/>
    </source>
</evidence>
<organism evidence="1">
    <name type="scientific">Drosophila melanogaster</name>
    <name type="common">Fruit fly</name>
    <dbReference type="NCBI Taxonomy" id="7227"/>
    <lineage>
        <taxon>Eukaryota</taxon>
        <taxon>Metazoa</taxon>
        <taxon>Ecdysozoa</taxon>
        <taxon>Arthropoda</taxon>
        <taxon>Hexapoda</taxon>
        <taxon>Insecta</taxon>
        <taxon>Pterygota</taxon>
        <taxon>Neoptera</taxon>
        <taxon>Endopterygota</taxon>
        <taxon>Diptera</taxon>
        <taxon>Brachycera</taxon>
        <taxon>Muscomorpha</taxon>
        <taxon>Ephydroidea</taxon>
        <taxon>Drosophilidae</taxon>
        <taxon>Drosophila</taxon>
        <taxon>Sophophora</taxon>
    </lineage>
</organism>